<keyword evidence="18" id="KW-0547">Nucleotide-binding</keyword>
<evidence type="ECO:0000313" key="21">
    <source>
        <dbReference type="Proteomes" id="UP001334084"/>
    </source>
</evidence>
<dbReference type="GO" id="GO:0006397">
    <property type="term" value="P:mRNA processing"/>
    <property type="evidence" value="ECO:0007669"/>
    <property type="project" value="UniProtKB-KW"/>
</dbReference>
<dbReference type="RefSeq" id="XP_065329150.1">
    <property type="nucleotide sequence ID" value="XM_065473078.1"/>
</dbReference>
<dbReference type="GO" id="GO:0050660">
    <property type="term" value="F:flavin adenine dinucleotide binding"/>
    <property type="evidence" value="ECO:0007669"/>
    <property type="project" value="InterPro"/>
</dbReference>
<dbReference type="PIRSF" id="PIRSF006621">
    <property type="entry name" value="Dus"/>
    <property type="match status" value="1"/>
</dbReference>
<evidence type="ECO:0000313" key="20">
    <source>
        <dbReference type="EMBL" id="WUR03005.1"/>
    </source>
</evidence>
<evidence type="ECO:0000256" key="3">
    <source>
        <dbReference type="ARBA" id="ARBA00022643"/>
    </source>
</evidence>
<comment type="catalytic activity">
    <reaction evidence="15">
        <text>5,6-dihydrouridine(17) in tRNA + NADP(+) = uridine(17) in tRNA + NADPH + H(+)</text>
        <dbReference type="Rhea" id="RHEA:53368"/>
        <dbReference type="Rhea" id="RHEA-COMP:13541"/>
        <dbReference type="Rhea" id="RHEA-COMP:13542"/>
        <dbReference type="ChEBI" id="CHEBI:15378"/>
        <dbReference type="ChEBI" id="CHEBI:57783"/>
        <dbReference type="ChEBI" id="CHEBI:58349"/>
        <dbReference type="ChEBI" id="CHEBI:65315"/>
        <dbReference type="ChEBI" id="CHEBI:74443"/>
        <dbReference type="EC" id="1.3.1.88"/>
    </reaction>
    <physiologicalReaction direction="right-to-left" evidence="15">
        <dbReference type="Rhea" id="RHEA:53370"/>
    </physiologicalReaction>
</comment>
<feature type="domain" description="DUS-like FMN-binding" evidence="19">
    <location>
        <begin position="13"/>
        <end position="301"/>
    </location>
</feature>
<feature type="binding site" evidence="18">
    <location>
        <position position="72"/>
    </location>
    <ligand>
        <name>FMN</name>
        <dbReference type="ChEBI" id="CHEBI:58210"/>
    </ligand>
</feature>
<dbReference type="GO" id="GO:0017150">
    <property type="term" value="F:tRNA dihydrouridine synthase activity"/>
    <property type="evidence" value="ECO:0007669"/>
    <property type="project" value="InterPro"/>
</dbReference>
<protein>
    <recommendedName>
        <fullName evidence="16">tRNA-dihydrouridine synthase</fullName>
        <ecNumber evidence="16">1.3.1.-</ecNumber>
    </recommendedName>
</protein>
<keyword evidence="3 16" id="KW-0288">FMN</keyword>
<evidence type="ECO:0000256" key="15">
    <source>
        <dbReference type="ARBA" id="ARBA00049467"/>
    </source>
</evidence>
<evidence type="ECO:0000256" key="6">
    <source>
        <dbReference type="ARBA" id="ARBA00022857"/>
    </source>
</evidence>
<accession>A0AAX4JAM9</accession>
<evidence type="ECO:0000256" key="17">
    <source>
        <dbReference type="PIRSR" id="PIRSR006621-1"/>
    </source>
</evidence>
<dbReference type="Proteomes" id="UP001334084">
    <property type="component" value="Chromosome 3"/>
</dbReference>
<keyword evidence="8" id="KW-0520">NAD</keyword>
<feature type="binding site" evidence="18">
    <location>
        <begin position="16"/>
        <end position="18"/>
    </location>
    <ligand>
        <name>FMN</name>
        <dbReference type="ChEBI" id="CHEBI:58210"/>
    </ligand>
</feature>
<evidence type="ECO:0000256" key="18">
    <source>
        <dbReference type="PIRSR" id="PIRSR006621-2"/>
    </source>
</evidence>
<evidence type="ECO:0000256" key="11">
    <source>
        <dbReference type="ARBA" id="ARBA00047652"/>
    </source>
</evidence>
<comment type="cofactor">
    <cofactor evidence="1 16 18">
        <name>FMN</name>
        <dbReference type="ChEBI" id="CHEBI:58210"/>
    </cofactor>
</comment>
<evidence type="ECO:0000256" key="5">
    <source>
        <dbReference type="ARBA" id="ARBA00022694"/>
    </source>
</evidence>
<evidence type="ECO:0000256" key="16">
    <source>
        <dbReference type="PIRNR" id="PIRNR006621"/>
    </source>
</evidence>
<evidence type="ECO:0000256" key="2">
    <source>
        <dbReference type="ARBA" id="ARBA00022630"/>
    </source>
</evidence>
<dbReference type="EC" id="1.3.1.-" evidence="16"/>
<dbReference type="CDD" id="cd02801">
    <property type="entry name" value="DUS_like_FMN"/>
    <property type="match status" value="1"/>
</dbReference>
<comment type="catalytic activity">
    <reaction evidence="11">
        <text>5,6-dihydrouridine(16) in tRNA + NADP(+) = uridine(16) in tRNA + NADPH + H(+)</text>
        <dbReference type="Rhea" id="RHEA:53376"/>
        <dbReference type="Rhea" id="RHEA-COMP:13543"/>
        <dbReference type="Rhea" id="RHEA-COMP:13544"/>
        <dbReference type="ChEBI" id="CHEBI:15378"/>
        <dbReference type="ChEBI" id="CHEBI:57783"/>
        <dbReference type="ChEBI" id="CHEBI:58349"/>
        <dbReference type="ChEBI" id="CHEBI:65315"/>
        <dbReference type="ChEBI" id="CHEBI:74443"/>
        <dbReference type="EC" id="1.3.1.88"/>
    </reaction>
    <physiologicalReaction direction="right-to-left" evidence="11">
        <dbReference type="Rhea" id="RHEA:53378"/>
    </physiologicalReaction>
</comment>
<evidence type="ECO:0000256" key="10">
    <source>
        <dbReference type="ARBA" id="ARBA00047287"/>
    </source>
</evidence>
<keyword evidence="2 16" id="KW-0285">Flavoprotein</keyword>
<evidence type="ECO:0000256" key="13">
    <source>
        <dbReference type="ARBA" id="ARBA00048934"/>
    </source>
</evidence>
<keyword evidence="6" id="KW-0521">NADP</keyword>
<evidence type="ECO:0000256" key="4">
    <source>
        <dbReference type="ARBA" id="ARBA00022664"/>
    </source>
</evidence>
<proteinExistence type="inferred from homology"/>
<dbReference type="PANTHER" id="PTHR11082:SF5">
    <property type="entry name" value="TRNA-DIHYDROURIDINE(16_17) SYNTHASE [NAD(P)(+)]-LIKE"/>
    <property type="match status" value="1"/>
</dbReference>
<keyword evidence="21" id="KW-1185">Reference proteome</keyword>
<keyword evidence="5 16" id="KW-0819">tRNA processing</keyword>
<comment type="catalytic activity">
    <reaction evidence="12">
        <text>a 5,6-dihydrouridine in mRNA + NAD(+) = a uridine in mRNA + NADH + H(+)</text>
        <dbReference type="Rhea" id="RHEA:69851"/>
        <dbReference type="Rhea" id="RHEA-COMP:14658"/>
        <dbReference type="Rhea" id="RHEA-COMP:17789"/>
        <dbReference type="ChEBI" id="CHEBI:15378"/>
        <dbReference type="ChEBI" id="CHEBI:57540"/>
        <dbReference type="ChEBI" id="CHEBI:57945"/>
        <dbReference type="ChEBI" id="CHEBI:65315"/>
        <dbReference type="ChEBI" id="CHEBI:74443"/>
    </reaction>
    <physiologicalReaction direction="right-to-left" evidence="12">
        <dbReference type="Rhea" id="RHEA:69853"/>
    </physiologicalReaction>
</comment>
<dbReference type="SUPFAM" id="SSF51395">
    <property type="entry name" value="FMN-linked oxidoreductases"/>
    <property type="match status" value="1"/>
</dbReference>
<comment type="function">
    <text evidence="16">Catalyzes the synthesis of dihydrouridine, a modified base found in the D-loop of most tRNAs.</text>
</comment>
<comment type="similarity">
    <text evidence="9">Belongs to the Dus family. Dus1 subfamily.</text>
</comment>
<comment type="catalytic activity">
    <reaction evidence="14">
        <text>a 5,6-dihydrouridine in mRNA + NADP(+) = a uridine in mRNA + NADPH + H(+)</text>
        <dbReference type="Rhea" id="RHEA:69855"/>
        <dbReference type="Rhea" id="RHEA-COMP:14658"/>
        <dbReference type="Rhea" id="RHEA-COMP:17789"/>
        <dbReference type="ChEBI" id="CHEBI:15378"/>
        <dbReference type="ChEBI" id="CHEBI:57783"/>
        <dbReference type="ChEBI" id="CHEBI:58349"/>
        <dbReference type="ChEBI" id="CHEBI:65315"/>
        <dbReference type="ChEBI" id="CHEBI:74443"/>
    </reaction>
    <physiologicalReaction direction="right-to-left" evidence="14">
        <dbReference type="Rhea" id="RHEA:69857"/>
    </physiologicalReaction>
</comment>
<evidence type="ECO:0000256" key="9">
    <source>
        <dbReference type="ARBA" id="ARBA00038313"/>
    </source>
</evidence>
<feature type="binding site" evidence="18">
    <location>
        <position position="140"/>
    </location>
    <ligand>
        <name>FMN</name>
        <dbReference type="ChEBI" id="CHEBI:58210"/>
    </ligand>
</feature>
<organism evidence="20 21">
    <name type="scientific">Vairimorpha necatrix</name>
    <dbReference type="NCBI Taxonomy" id="6039"/>
    <lineage>
        <taxon>Eukaryota</taxon>
        <taxon>Fungi</taxon>
        <taxon>Fungi incertae sedis</taxon>
        <taxon>Microsporidia</taxon>
        <taxon>Nosematidae</taxon>
        <taxon>Vairimorpha</taxon>
    </lineage>
</organism>
<dbReference type="KEGG" id="vnx:VNE69_03217"/>
<dbReference type="AlphaFoldDB" id="A0AAX4JAM9"/>
<keyword evidence="7 16" id="KW-0560">Oxidoreductase</keyword>
<gene>
    <name evidence="20" type="ORF">VNE69_03217</name>
</gene>
<dbReference type="InterPro" id="IPR001269">
    <property type="entry name" value="DUS_fam"/>
</dbReference>
<feature type="binding site" evidence="18">
    <location>
        <position position="168"/>
    </location>
    <ligand>
        <name>FMN</name>
        <dbReference type="ChEBI" id="CHEBI:58210"/>
    </ligand>
</feature>
<evidence type="ECO:0000256" key="12">
    <source>
        <dbReference type="ARBA" id="ARBA00048342"/>
    </source>
</evidence>
<evidence type="ECO:0000256" key="7">
    <source>
        <dbReference type="ARBA" id="ARBA00023002"/>
    </source>
</evidence>
<keyword evidence="4" id="KW-0507">mRNA processing</keyword>
<dbReference type="PANTHER" id="PTHR11082">
    <property type="entry name" value="TRNA-DIHYDROURIDINE SYNTHASE"/>
    <property type="match status" value="1"/>
</dbReference>
<comment type="catalytic activity">
    <reaction evidence="13">
        <text>5,6-dihydrouridine(16) in tRNA + NAD(+) = uridine(16) in tRNA + NADH + H(+)</text>
        <dbReference type="Rhea" id="RHEA:53380"/>
        <dbReference type="Rhea" id="RHEA-COMP:13543"/>
        <dbReference type="Rhea" id="RHEA-COMP:13544"/>
        <dbReference type="ChEBI" id="CHEBI:15378"/>
        <dbReference type="ChEBI" id="CHEBI:57540"/>
        <dbReference type="ChEBI" id="CHEBI:57945"/>
        <dbReference type="ChEBI" id="CHEBI:65315"/>
        <dbReference type="ChEBI" id="CHEBI:74443"/>
        <dbReference type="EC" id="1.3.1.88"/>
    </reaction>
    <physiologicalReaction direction="right-to-left" evidence="13">
        <dbReference type="Rhea" id="RHEA:53382"/>
    </physiologicalReaction>
</comment>
<dbReference type="InterPro" id="IPR013785">
    <property type="entry name" value="Aldolase_TIM"/>
</dbReference>
<dbReference type="Gene3D" id="3.20.20.70">
    <property type="entry name" value="Aldolase class I"/>
    <property type="match status" value="1"/>
</dbReference>
<feature type="active site" description="Proton donor" evidence="17">
    <location>
        <position position="101"/>
    </location>
</feature>
<comment type="similarity">
    <text evidence="16">Belongs to the dus family.</text>
</comment>
<reference evidence="20" key="1">
    <citation type="journal article" date="2024" name="BMC Genomics">
        <title>Functional annotation of a divergent genome using sequence and structure-based similarity.</title>
        <authorList>
            <person name="Svedberg D."/>
            <person name="Winiger R.R."/>
            <person name="Berg A."/>
            <person name="Sharma H."/>
            <person name="Tellgren-Roth C."/>
            <person name="Debrunner-Vossbrinck B.A."/>
            <person name="Vossbrinck C.R."/>
            <person name="Barandun J."/>
        </authorList>
    </citation>
    <scope>NUCLEOTIDE SEQUENCE</scope>
    <source>
        <strain evidence="20">Illinois isolate</strain>
    </source>
</reference>
<evidence type="ECO:0000256" key="14">
    <source>
        <dbReference type="ARBA" id="ARBA00049447"/>
    </source>
</evidence>
<evidence type="ECO:0000256" key="1">
    <source>
        <dbReference type="ARBA" id="ARBA00001917"/>
    </source>
</evidence>
<dbReference type="PROSITE" id="PS01136">
    <property type="entry name" value="UPF0034"/>
    <property type="match status" value="1"/>
</dbReference>
<dbReference type="EMBL" id="CP142728">
    <property type="protein sequence ID" value="WUR03005.1"/>
    <property type="molecule type" value="Genomic_DNA"/>
</dbReference>
<comment type="catalytic activity">
    <reaction evidence="10">
        <text>5,6-dihydrouridine(17) in tRNA + NAD(+) = uridine(17) in tRNA + NADH + H(+)</text>
        <dbReference type="Rhea" id="RHEA:53372"/>
        <dbReference type="Rhea" id="RHEA-COMP:13541"/>
        <dbReference type="Rhea" id="RHEA-COMP:13542"/>
        <dbReference type="ChEBI" id="CHEBI:15378"/>
        <dbReference type="ChEBI" id="CHEBI:57540"/>
        <dbReference type="ChEBI" id="CHEBI:57945"/>
        <dbReference type="ChEBI" id="CHEBI:65315"/>
        <dbReference type="ChEBI" id="CHEBI:74443"/>
        <dbReference type="EC" id="1.3.1.88"/>
    </reaction>
    <physiologicalReaction direction="right-to-left" evidence="10">
        <dbReference type="Rhea" id="RHEA:53374"/>
    </physiologicalReaction>
</comment>
<name>A0AAX4JAM9_9MICR</name>
<evidence type="ECO:0000256" key="8">
    <source>
        <dbReference type="ARBA" id="ARBA00023027"/>
    </source>
</evidence>
<dbReference type="InterPro" id="IPR018517">
    <property type="entry name" value="tRNA_hU_synthase_CS"/>
</dbReference>
<sequence>MNFLENFVKPYKILAPMVGNSELSWRKLSRRYGADFCFTEMINCDTFLRSNQNPLSNKFYTTNQEDRPLIIQICGNDISKMLKVSLLVQDFCDAIDINLGCPQEIARRGHYGSFLQDDWELVEKIIKELSTHLKVPVTCKIRIFESIEKSVEYAKMIEKAGCKMLTVHGRQRHQRGVNTGLASWAHIKAIKEALNIPVISNGNIIYNSDIQRCVEYTKCDGVMVAETHLYNPLIFTNIKDKTSVEIYREYLEIYREEYNEYDLGNIKSHTYKILQVFLKEYKEFREEINLCKKLEDYEKISEKIEKFIKEKQVDEKYLRMEPNIRQK</sequence>
<dbReference type="Pfam" id="PF01207">
    <property type="entry name" value="Dus"/>
    <property type="match status" value="1"/>
</dbReference>
<dbReference type="InterPro" id="IPR035587">
    <property type="entry name" value="DUS-like_FMN-bd"/>
</dbReference>
<dbReference type="GeneID" id="90540813"/>
<evidence type="ECO:0000259" key="19">
    <source>
        <dbReference type="Pfam" id="PF01207"/>
    </source>
</evidence>